<dbReference type="Proteomes" id="UP001165085">
    <property type="component" value="Unassembled WGS sequence"/>
</dbReference>
<keyword evidence="1" id="KW-0812">Transmembrane</keyword>
<gene>
    <name evidence="3" type="ORF">TrST_g12837</name>
</gene>
<dbReference type="GO" id="GO:0016757">
    <property type="term" value="F:glycosyltransferase activity"/>
    <property type="evidence" value="ECO:0007669"/>
    <property type="project" value="InterPro"/>
</dbReference>
<feature type="domain" description="Glycosyltransferase 61 catalytic" evidence="2">
    <location>
        <begin position="258"/>
        <end position="411"/>
    </location>
</feature>
<evidence type="ECO:0000259" key="2">
    <source>
        <dbReference type="Pfam" id="PF04577"/>
    </source>
</evidence>
<dbReference type="AlphaFoldDB" id="A0A9W7B6E9"/>
<proteinExistence type="predicted"/>
<evidence type="ECO:0000256" key="1">
    <source>
        <dbReference type="SAM" id="Phobius"/>
    </source>
</evidence>
<sequence length="506" mass="57020">MIRARSLIIIAILGLGSISLHFISLPLPDDTYVVPMPKAEYKIRDGVSIVAPLNATNPFYERAHSSWNVPDYEVPEDQKSLKAGVVNIDNNGLWGGRPFIWQEATYDGTWYKQYDFEGTPGELKLAFQDGLPSALDWGPQTFWMSDYNKEAAVRPNTRPDPTPYQETVGRYDEVTFEEFSKAMMQLDQKEKMGQRLATFADVWMDKNGHIVSTHVGKAVLNGGCAWNRPLVNATVTGMGLPEYDHVIGLAAMWAKGNWHFVGEMLMSLAYVTPEQVEKSVIHVMQKNNYVLDWLSLFGIHEDRVVEGEIIAKNLLVAEAGRCGNPSRVQIEWFQNSLLKLVGAKMRRRIVLTKRKKRGPANHDQIESSVKMWAKENDFEFILRTDDNLGTLYEQVELVQKAAILITPHGANEVFDMGAHRGTCKIEMLDPGNSNLCYARNSFWDAHSYSAVSCGMSHEMSKHIDIWSADICTNGIMDRLRACSVPGGLQGSWEDTVDKEIKPLPYK</sequence>
<dbReference type="OrthoDB" id="2102136at2759"/>
<dbReference type="InterPro" id="IPR049625">
    <property type="entry name" value="Glyco_transf_61_cat"/>
</dbReference>
<keyword evidence="1" id="KW-1133">Transmembrane helix</keyword>
<dbReference type="EMBL" id="BRXY01000298">
    <property type="protein sequence ID" value="GMH85019.1"/>
    <property type="molecule type" value="Genomic_DNA"/>
</dbReference>
<accession>A0A9W7B6E9</accession>
<feature type="transmembrane region" description="Helical" evidence="1">
    <location>
        <begin position="7"/>
        <end position="27"/>
    </location>
</feature>
<evidence type="ECO:0000313" key="3">
    <source>
        <dbReference type="EMBL" id="GMH85019.1"/>
    </source>
</evidence>
<keyword evidence="1" id="KW-0472">Membrane</keyword>
<organism evidence="3 4">
    <name type="scientific">Triparma strigata</name>
    <dbReference type="NCBI Taxonomy" id="1606541"/>
    <lineage>
        <taxon>Eukaryota</taxon>
        <taxon>Sar</taxon>
        <taxon>Stramenopiles</taxon>
        <taxon>Ochrophyta</taxon>
        <taxon>Bolidophyceae</taxon>
        <taxon>Parmales</taxon>
        <taxon>Triparmaceae</taxon>
        <taxon>Triparma</taxon>
    </lineage>
</organism>
<dbReference type="Pfam" id="PF04577">
    <property type="entry name" value="Glyco_transf_61"/>
    <property type="match status" value="1"/>
</dbReference>
<reference evidence="4" key="1">
    <citation type="journal article" date="2023" name="Commun. Biol.">
        <title>Genome analysis of Parmales, the sister group of diatoms, reveals the evolutionary specialization of diatoms from phago-mixotrophs to photoautotrophs.</title>
        <authorList>
            <person name="Ban H."/>
            <person name="Sato S."/>
            <person name="Yoshikawa S."/>
            <person name="Yamada K."/>
            <person name="Nakamura Y."/>
            <person name="Ichinomiya M."/>
            <person name="Sato N."/>
            <person name="Blanc-Mathieu R."/>
            <person name="Endo H."/>
            <person name="Kuwata A."/>
            <person name="Ogata H."/>
        </authorList>
    </citation>
    <scope>NUCLEOTIDE SEQUENCE [LARGE SCALE GENOMIC DNA]</scope>
    <source>
        <strain evidence="4">NIES 3701</strain>
    </source>
</reference>
<keyword evidence="4" id="KW-1185">Reference proteome</keyword>
<protein>
    <recommendedName>
        <fullName evidence="2">Glycosyltransferase 61 catalytic domain-containing protein</fullName>
    </recommendedName>
</protein>
<evidence type="ECO:0000313" key="4">
    <source>
        <dbReference type="Proteomes" id="UP001165085"/>
    </source>
</evidence>
<comment type="caution">
    <text evidence="3">The sequence shown here is derived from an EMBL/GenBank/DDBJ whole genome shotgun (WGS) entry which is preliminary data.</text>
</comment>
<name>A0A9W7B6E9_9STRA</name>